<dbReference type="EMBL" id="KV419484">
    <property type="protein sequence ID" value="KZS86568.1"/>
    <property type="molecule type" value="Genomic_DNA"/>
</dbReference>
<evidence type="ECO:0008006" key="3">
    <source>
        <dbReference type="Google" id="ProtNLM"/>
    </source>
</evidence>
<proteinExistence type="predicted"/>
<protein>
    <recommendedName>
        <fullName evidence="3">hAT-like transposase RNase-H fold domain-containing protein</fullName>
    </recommendedName>
</protein>
<organism evidence="1 2">
    <name type="scientific">Sistotremastrum niveocremeum HHB9708</name>
    <dbReference type="NCBI Taxonomy" id="1314777"/>
    <lineage>
        <taxon>Eukaryota</taxon>
        <taxon>Fungi</taxon>
        <taxon>Dikarya</taxon>
        <taxon>Basidiomycota</taxon>
        <taxon>Agaricomycotina</taxon>
        <taxon>Agaricomycetes</taxon>
        <taxon>Sistotremastrales</taxon>
        <taxon>Sistotremastraceae</taxon>
        <taxon>Sertulicium</taxon>
        <taxon>Sertulicium niveocremeum</taxon>
    </lineage>
</organism>
<dbReference type="InterPro" id="IPR012337">
    <property type="entry name" value="RNaseH-like_sf"/>
</dbReference>
<evidence type="ECO:0000313" key="2">
    <source>
        <dbReference type="Proteomes" id="UP000076722"/>
    </source>
</evidence>
<dbReference type="AlphaFoldDB" id="A0A164MC19"/>
<dbReference type="SUPFAM" id="SSF53098">
    <property type="entry name" value="Ribonuclease H-like"/>
    <property type="match status" value="1"/>
</dbReference>
<sequence>QVFSSDTIPCLWRALPAFEKLQTAWERKIEMPQYVLYKAGLEAGLAKLNKYYRQFDAKPLYVLALVLHPYYKLEYIKDKWGGKAEQLEEIARGNLDAKDWQAEARRIVEEAVR</sequence>
<name>A0A164MC19_9AGAM</name>
<accession>A0A164MC19</accession>
<reference evidence="1 2" key="1">
    <citation type="journal article" date="2016" name="Mol. Biol. Evol.">
        <title>Comparative Genomics of Early-Diverging Mushroom-Forming Fungi Provides Insights into the Origins of Lignocellulose Decay Capabilities.</title>
        <authorList>
            <person name="Nagy L.G."/>
            <person name="Riley R."/>
            <person name="Tritt A."/>
            <person name="Adam C."/>
            <person name="Daum C."/>
            <person name="Floudas D."/>
            <person name="Sun H."/>
            <person name="Yadav J.S."/>
            <person name="Pangilinan J."/>
            <person name="Larsson K.H."/>
            <person name="Matsuura K."/>
            <person name="Barry K."/>
            <person name="Labutti K."/>
            <person name="Kuo R."/>
            <person name="Ohm R.A."/>
            <person name="Bhattacharya S.S."/>
            <person name="Shirouzu T."/>
            <person name="Yoshinaga Y."/>
            <person name="Martin F.M."/>
            <person name="Grigoriev I.V."/>
            <person name="Hibbett D.S."/>
        </authorList>
    </citation>
    <scope>NUCLEOTIDE SEQUENCE [LARGE SCALE GENOMIC DNA]</scope>
    <source>
        <strain evidence="1 2">HHB9708</strain>
    </source>
</reference>
<dbReference type="OrthoDB" id="3237158at2759"/>
<keyword evidence="2" id="KW-1185">Reference proteome</keyword>
<gene>
    <name evidence="1" type="ORF">SISNIDRAFT_399029</name>
</gene>
<feature type="non-terminal residue" evidence="1">
    <location>
        <position position="113"/>
    </location>
</feature>
<evidence type="ECO:0000313" key="1">
    <source>
        <dbReference type="EMBL" id="KZS86568.1"/>
    </source>
</evidence>
<feature type="non-terminal residue" evidence="1">
    <location>
        <position position="1"/>
    </location>
</feature>
<dbReference type="Proteomes" id="UP000076722">
    <property type="component" value="Unassembled WGS sequence"/>
</dbReference>